<feature type="region of interest" description="Disordered" evidence="1">
    <location>
        <begin position="104"/>
        <end position="145"/>
    </location>
</feature>
<evidence type="ECO:0000313" key="3">
    <source>
        <dbReference type="Proteomes" id="UP000215902"/>
    </source>
</evidence>
<gene>
    <name evidence="2" type="ORF">BOX15_Mlig008904g2</name>
</gene>
<accession>A0A267EA58</accession>
<dbReference type="EMBL" id="NIVC01002379">
    <property type="protein sequence ID" value="PAA58398.1"/>
    <property type="molecule type" value="Genomic_DNA"/>
</dbReference>
<proteinExistence type="predicted"/>
<dbReference type="Proteomes" id="UP000215902">
    <property type="component" value="Unassembled WGS sequence"/>
</dbReference>
<dbReference type="AlphaFoldDB" id="A0A267EA58"/>
<comment type="caution">
    <text evidence="2">The sequence shown here is derived from an EMBL/GenBank/DDBJ whole genome shotgun (WGS) entry which is preliminary data.</text>
</comment>
<protein>
    <submittedName>
        <fullName evidence="2">Uncharacterized protein</fullName>
    </submittedName>
</protein>
<feature type="compositionally biased region" description="Basic and acidic residues" evidence="1">
    <location>
        <begin position="134"/>
        <end position="145"/>
    </location>
</feature>
<organism evidence="2 3">
    <name type="scientific">Macrostomum lignano</name>
    <dbReference type="NCBI Taxonomy" id="282301"/>
    <lineage>
        <taxon>Eukaryota</taxon>
        <taxon>Metazoa</taxon>
        <taxon>Spiralia</taxon>
        <taxon>Lophotrochozoa</taxon>
        <taxon>Platyhelminthes</taxon>
        <taxon>Rhabditophora</taxon>
        <taxon>Macrostomorpha</taxon>
        <taxon>Macrostomida</taxon>
        <taxon>Macrostomidae</taxon>
        <taxon>Macrostomum</taxon>
    </lineage>
</organism>
<feature type="non-terminal residue" evidence="2">
    <location>
        <position position="1"/>
    </location>
</feature>
<feature type="compositionally biased region" description="Polar residues" evidence="1">
    <location>
        <begin position="104"/>
        <end position="115"/>
    </location>
</feature>
<keyword evidence="3" id="KW-1185">Reference proteome</keyword>
<name>A0A267EA58_9PLAT</name>
<evidence type="ECO:0000313" key="2">
    <source>
        <dbReference type="EMBL" id="PAA58398.1"/>
    </source>
</evidence>
<evidence type="ECO:0000256" key="1">
    <source>
        <dbReference type="SAM" id="MobiDB-lite"/>
    </source>
</evidence>
<sequence>CYFGCGDAETLKLLCGCFEFDNIDHVEMCSLGYWCTLESLCVQMGLCLGACWHGKSDRQSRADDGGCCSDAKLRQFRQLEPVSPGLTADEKSIGSTLVEQSAMQLRQLQRPSSSDDASRKLQKRTMLYGLRSMRPVDEEPDEQLK</sequence>
<reference evidence="2 3" key="1">
    <citation type="submission" date="2017-06" db="EMBL/GenBank/DDBJ databases">
        <title>A platform for efficient transgenesis in Macrostomum lignano, a flatworm model organism for stem cell research.</title>
        <authorList>
            <person name="Berezikov E."/>
        </authorList>
    </citation>
    <scope>NUCLEOTIDE SEQUENCE [LARGE SCALE GENOMIC DNA]</scope>
    <source>
        <strain evidence="2">DV1</strain>
        <tissue evidence="2">Whole organism</tissue>
    </source>
</reference>